<proteinExistence type="predicted"/>
<accession>A0A0D2N2Z9</accession>
<gene>
    <name evidence="2" type="ORF">MNEG_1202</name>
</gene>
<dbReference type="STRING" id="145388.A0A0D2N2Z9"/>
<feature type="region of interest" description="Disordered" evidence="1">
    <location>
        <begin position="545"/>
        <end position="661"/>
    </location>
</feature>
<feature type="compositionally biased region" description="Low complexity" evidence="1">
    <location>
        <begin position="636"/>
        <end position="661"/>
    </location>
</feature>
<dbReference type="OrthoDB" id="20621at2759"/>
<feature type="region of interest" description="Disordered" evidence="1">
    <location>
        <begin position="314"/>
        <end position="335"/>
    </location>
</feature>
<organism evidence="2 3">
    <name type="scientific">Monoraphidium neglectum</name>
    <dbReference type="NCBI Taxonomy" id="145388"/>
    <lineage>
        <taxon>Eukaryota</taxon>
        <taxon>Viridiplantae</taxon>
        <taxon>Chlorophyta</taxon>
        <taxon>core chlorophytes</taxon>
        <taxon>Chlorophyceae</taxon>
        <taxon>CS clade</taxon>
        <taxon>Sphaeropleales</taxon>
        <taxon>Selenastraceae</taxon>
        <taxon>Monoraphidium</taxon>
    </lineage>
</organism>
<evidence type="ECO:0000313" key="2">
    <source>
        <dbReference type="EMBL" id="KIZ06757.1"/>
    </source>
</evidence>
<dbReference type="EMBL" id="KK100334">
    <property type="protein sequence ID" value="KIZ06757.1"/>
    <property type="molecule type" value="Genomic_DNA"/>
</dbReference>
<keyword evidence="3" id="KW-1185">Reference proteome</keyword>
<protein>
    <recommendedName>
        <fullName evidence="4">MHD domain-containing protein</fullName>
    </recommendedName>
</protein>
<name>A0A0D2N2Z9_9CHLO</name>
<evidence type="ECO:0008006" key="4">
    <source>
        <dbReference type="Google" id="ProtNLM"/>
    </source>
</evidence>
<reference evidence="2 3" key="1">
    <citation type="journal article" date="2013" name="BMC Genomics">
        <title>Reconstruction of the lipid metabolism for the microalga Monoraphidium neglectum from its genome sequence reveals characteristics suitable for biofuel production.</title>
        <authorList>
            <person name="Bogen C."/>
            <person name="Al-Dilaimi A."/>
            <person name="Albersmeier A."/>
            <person name="Wichmann J."/>
            <person name="Grundmann M."/>
            <person name="Rupp O."/>
            <person name="Lauersen K.J."/>
            <person name="Blifernez-Klassen O."/>
            <person name="Kalinowski J."/>
            <person name="Goesmann A."/>
            <person name="Mussgnug J.H."/>
            <person name="Kruse O."/>
        </authorList>
    </citation>
    <scope>NUCLEOTIDE SEQUENCE [LARGE SCALE GENOMIC DNA]</scope>
    <source>
        <strain evidence="2 3">SAG 48.87</strain>
    </source>
</reference>
<dbReference type="GeneID" id="25729340"/>
<feature type="compositionally biased region" description="Low complexity" evidence="1">
    <location>
        <begin position="570"/>
        <end position="580"/>
    </location>
</feature>
<dbReference type="KEGG" id="mng:MNEG_1202"/>
<dbReference type="AlphaFoldDB" id="A0A0D2N2Z9"/>
<feature type="compositionally biased region" description="Low complexity" evidence="1">
    <location>
        <begin position="608"/>
        <end position="629"/>
    </location>
</feature>
<feature type="compositionally biased region" description="Low complexity" evidence="1">
    <location>
        <begin position="545"/>
        <end position="563"/>
    </location>
</feature>
<sequence>MRAVVAAAHDVSAALEGDLVSAMELLDAGYDAVYRVVGGVFIIAVTRAGANPFAALNLVVAVTRLLCAECKTVDLTAARILKRYAQAYLSVDLLVSRGSLDIVRALTDAALVLEALSPQGAKARKIKALQDKAQAAVAAKQAKQIGKRLPDMRSRDGRFAFATPPELAAIDVHLPTFPLPDLPGPDQPLAKPVVVKTLELEEEKKEEAEPEEEAPQPISILLAPKGPALRLQESWLAESVGGRVLRAGLSGAVRWASQEVKSLSGSVPFKLQVPDFVERSVKAAISCAHATDRAVKQGPEYGSFIADTLSGLPASTAHGPPKRAAAAAVPAKKRKSKGGAKAEAAAAAGAAAVVAAEDAADSKGGDAAGAEAEGGASKAAAAAAATGPPVAVLATVQFSVPSELQLKTRDLVIDLIVPSELGAPRKAEPAGAEWGAKQATLRWRLGGVYPGYRGAAVAAFRVEGGAAAALAALPLVRAVVRVRGEVGETLTGLQLAQATSTVAAGQAGMHVQAETSEWAAFVLARPALVEGGEWAVVRAPWAAAAETTNEPTEGAAEQAAGEAAAGGGNPTEAAEGTATGRADEPADVVAEAALSKAAPPKAEGADSAAGTDRPPTAAAAAAAPNVAGKAAEDTKAAPQPAAAAGSSSAAKAVSKPPATST</sequence>
<evidence type="ECO:0000256" key="1">
    <source>
        <dbReference type="SAM" id="MobiDB-lite"/>
    </source>
</evidence>
<evidence type="ECO:0000313" key="3">
    <source>
        <dbReference type="Proteomes" id="UP000054498"/>
    </source>
</evidence>
<dbReference type="Proteomes" id="UP000054498">
    <property type="component" value="Unassembled WGS sequence"/>
</dbReference>
<dbReference type="RefSeq" id="XP_013905776.1">
    <property type="nucleotide sequence ID" value="XM_014050322.1"/>
</dbReference>